<evidence type="ECO:0000256" key="1">
    <source>
        <dbReference type="ARBA" id="ARBA00004251"/>
    </source>
</evidence>
<keyword evidence="20" id="KW-0325">Glycoprotein</keyword>
<feature type="domain" description="Protein kinase" evidence="25">
    <location>
        <begin position="828"/>
        <end position="1107"/>
    </location>
</feature>
<accession>A0A7N2M5Z8</accession>
<dbReference type="EMBL" id="LRBV02000007">
    <property type="status" value="NOT_ANNOTATED_CDS"/>
    <property type="molecule type" value="Genomic_DNA"/>
</dbReference>
<evidence type="ECO:0000259" key="25">
    <source>
        <dbReference type="PROSITE" id="PS50011"/>
    </source>
</evidence>
<keyword evidence="27" id="KW-1185">Reference proteome</keyword>
<evidence type="ECO:0000256" key="7">
    <source>
        <dbReference type="ARBA" id="ARBA00022527"/>
    </source>
</evidence>
<dbReference type="Pfam" id="PF00560">
    <property type="entry name" value="LRR_1"/>
    <property type="match status" value="4"/>
</dbReference>
<dbReference type="SMART" id="SM00220">
    <property type="entry name" value="S_TKc"/>
    <property type="match status" value="1"/>
</dbReference>
<evidence type="ECO:0000256" key="21">
    <source>
        <dbReference type="ARBA" id="ARBA00047899"/>
    </source>
</evidence>
<dbReference type="InterPro" id="IPR000092">
    <property type="entry name" value="Polyprenyl_synt"/>
</dbReference>
<dbReference type="PROSITE" id="PS50011">
    <property type="entry name" value="PROTEIN_KINASE_DOM"/>
    <property type="match status" value="1"/>
</dbReference>
<dbReference type="InterPro" id="IPR003591">
    <property type="entry name" value="Leu-rich_rpt_typical-subtyp"/>
</dbReference>
<dbReference type="InterPro" id="IPR032675">
    <property type="entry name" value="LRR_dom_sf"/>
</dbReference>
<keyword evidence="18 24" id="KW-0472">Membrane</keyword>
<evidence type="ECO:0000313" key="26">
    <source>
        <dbReference type="EnsemblPlants" id="QL07p035592:mrna"/>
    </source>
</evidence>
<dbReference type="PANTHER" id="PTHR27008:SF499">
    <property type="entry name" value="OS06G0581500 PROTEIN"/>
    <property type="match status" value="1"/>
</dbReference>
<evidence type="ECO:0000256" key="14">
    <source>
        <dbReference type="ARBA" id="ARBA00022741"/>
    </source>
</evidence>
<reference evidence="26" key="2">
    <citation type="submission" date="2021-01" db="UniProtKB">
        <authorList>
            <consortium name="EnsemblPlants"/>
        </authorList>
    </citation>
    <scope>IDENTIFICATION</scope>
</reference>
<keyword evidence="17 24" id="KW-1133">Transmembrane helix</keyword>
<dbReference type="SUPFAM" id="SSF52058">
    <property type="entry name" value="L domain-like"/>
    <property type="match status" value="1"/>
</dbReference>
<keyword evidence="11 24" id="KW-0812">Transmembrane</keyword>
<evidence type="ECO:0000256" key="9">
    <source>
        <dbReference type="ARBA" id="ARBA00022614"/>
    </source>
</evidence>
<keyword evidence="7" id="KW-0723">Serine/threonine-protein kinase</keyword>
<dbReference type="GO" id="GO:0004674">
    <property type="term" value="F:protein serine/threonine kinase activity"/>
    <property type="evidence" value="ECO:0007669"/>
    <property type="project" value="UniProtKB-KW"/>
</dbReference>
<evidence type="ECO:0000256" key="10">
    <source>
        <dbReference type="ARBA" id="ARBA00022679"/>
    </source>
</evidence>
<dbReference type="Gene3D" id="3.80.10.10">
    <property type="entry name" value="Ribonuclease Inhibitor"/>
    <property type="match status" value="4"/>
</dbReference>
<evidence type="ECO:0000256" key="17">
    <source>
        <dbReference type="ARBA" id="ARBA00022989"/>
    </source>
</evidence>
<dbReference type="InterPro" id="IPR000719">
    <property type="entry name" value="Prot_kinase_dom"/>
</dbReference>
<evidence type="ECO:0000256" key="11">
    <source>
        <dbReference type="ARBA" id="ARBA00022692"/>
    </source>
</evidence>
<dbReference type="PROSITE" id="PS00107">
    <property type="entry name" value="PROTEIN_KINASE_ATP"/>
    <property type="match status" value="1"/>
</dbReference>
<comment type="catalytic activity">
    <reaction evidence="21">
        <text>L-threonyl-[protein] + ATP = O-phospho-L-threonyl-[protein] + ADP + H(+)</text>
        <dbReference type="Rhea" id="RHEA:46608"/>
        <dbReference type="Rhea" id="RHEA-COMP:11060"/>
        <dbReference type="Rhea" id="RHEA-COMP:11605"/>
        <dbReference type="ChEBI" id="CHEBI:15378"/>
        <dbReference type="ChEBI" id="CHEBI:30013"/>
        <dbReference type="ChEBI" id="CHEBI:30616"/>
        <dbReference type="ChEBI" id="CHEBI:61977"/>
        <dbReference type="ChEBI" id="CHEBI:456216"/>
        <dbReference type="EC" id="2.7.11.1"/>
    </reaction>
</comment>
<evidence type="ECO:0000256" key="3">
    <source>
        <dbReference type="ARBA" id="ARBA00008684"/>
    </source>
</evidence>
<comment type="similarity">
    <text evidence="3">Belongs to the protein kinase superfamily. Ser/Thr protein kinase family.</text>
</comment>
<dbReference type="Pfam" id="PF13855">
    <property type="entry name" value="LRR_8"/>
    <property type="match status" value="2"/>
</dbReference>
<evidence type="ECO:0000256" key="15">
    <source>
        <dbReference type="ARBA" id="ARBA00022777"/>
    </source>
</evidence>
<comment type="catalytic activity">
    <reaction evidence="22">
        <text>L-seryl-[protein] + ATP = O-phospho-L-seryl-[protein] + ADP + H(+)</text>
        <dbReference type="Rhea" id="RHEA:17989"/>
        <dbReference type="Rhea" id="RHEA-COMP:9863"/>
        <dbReference type="Rhea" id="RHEA-COMP:11604"/>
        <dbReference type="ChEBI" id="CHEBI:15378"/>
        <dbReference type="ChEBI" id="CHEBI:29999"/>
        <dbReference type="ChEBI" id="CHEBI:30616"/>
        <dbReference type="ChEBI" id="CHEBI:83421"/>
        <dbReference type="ChEBI" id="CHEBI:456216"/>
        <dbReference type="EC" id="2.7.11.1"/>
    </reaction>
</comment>
<evidence type="ECO:0000256" key="22">
    <source>
        <dbReference type="ARBA" id="ARBA00048679"/>
    </source>
</evidence>
<dbReference type="PROSITE" id="PS00108">
    <property type="entry name" value="PROTEIN_KINASE_ST"/>
    <property type="match status" value="1"/>
</dbReference>
<dbReference type="Pfam" id="PF00069">
    <property type="entry name" value="Pkinase"/>
    <property type="match status" value="1"/>
</dbReference>
<proteinExistence type="inferred from homology"/>
<dbReference type="PANTHER" id="PTHR27008">
    <property type="entry name" value="OS04G0122200 PROTEIN"/>
    <property type="match status" value="1"/>
</dbReference>
<evidence type="ECO:0000256" key="13">
    <source>
        <dbReference type="ARBA" id="ARBA00022737"/>
    </source>
</evidence>
<keyword evidence="14 23" id="KW-0547">Nucleotide-binding</keyword>
<dbReference type="Gene3D" id="3.30.200.20">
    <property type="entry name" value="Phosphorylase Kinase, domain 1"/>
    <property type="match status" value="1"/>
</dbReference>
<evidence type="ECO:0000256" key="5">
    <source>
        <dbReference type="ARBA" id="ARBA00012513"/>
    </source>
</evidence>
<dbReference type="AlphaFoldDB" id="A0A7N2M5Z8"/>
<name>A0A7N2M5Z8_QUELO</name>
<evidence type="ECO:0000256" key="19">
    <source>
        <dbReference type="ARBA" id="ARBA00023170"/>
    </source>
</evidence>
<dbReference type="FunFam" id="3.80.10.10:FF:000275">
    <property type="entry name" value="Leucine-rich repeat receptor-like protein kinase"/>
    <property type="match status" value="1"/>
</dbReference>
<dbReference type="Proteomes" id="UP000594261">
    <property type="component" value="Chromosome 7"/>
</dbReference>
<keyword evidence="15" id="KW-0418">Kinase</keyword>
<evidence type="ECO:0000256" key="6">
    <source>
        <dbReference type="ARBA" id="ARBA00022475"/>
    </source>
</evidence>
<dbReference type="Gramene" id="QL07p035592:mrna">
    <property type="protein sequence ID" value="QL07p035592:mrna"/>
    <property type="gene ID" value="QL07p035592"/>
</dbReference>
<evidence type="ECO:0000256" key="20">
    <source>
        <dbReference type="ARBA" id="ARBA00023180"/>
    </source>
</evidence>
<dbReference type="InterPro" id="IPR008949">
    <property type="entry name" value="Isoprenoid_synthase_dom_sf"/>
</dbReference>
<dbReference type="InterPro" id="IPR001611">
    <property type="entry name" value="Leu-rich_rpt"/>
</dbReference>
<dbReference type="SUPFAM" id="SSF48576">
    <property type="entry name" value="Terpenoid synthases"/>
    <property type="match status" value="1"/>
</dbReference>
<dbReference type="InterPro" id="IPR051809">
    <property type="entry name" value="Plant_receptor-like_S/T_kinase"/>
</dbReference>
<evidence type="ECO:0000256" key="16">
    <source>
        <dbReference type="ARBA" id="ARBA00022840"/>
    </source>
</evidence>
<dbReference type="Gene3D" id="1.10.600.10">
    <property type="entry name" value="Farnesyl Diphosphate Synthase"/>
    <property type="match status" value="1"/>
</dbReference>
<dbReference type="InterPro" id="IPR017441">
    <property type="entry name" value="Protein_kinase_ATP_BS"/>
</dbReference>
<keyword evidence="6" id="KW-1003">Cell membrane</keyword>
<keyword evidence="13" id="KW-0677">Repeat</keyword>
<protein>
    <recommendedName>
        <fullName evidence="5">non-specific serine/threonine protein kinase</fullName>
        <ecNumber evidence="5">2.7.11.1</ecNumber>
    </recommendedName>
</protein>
<keyword evidence="19" id="KW-0675">Receptor</keyword>
<organism evidence="26 27">
    <name type="scientific">Quercus lobata</name>
    <name type="common">Valley oak</name>
    <dbReference type="NCBI Taxonomy" id="97700"/>
    <lineage>
        <taxon>Eukaryota</taxon>
        <taxon>Viridiplantae</taxon>
        <taxon>Streptophyta</taxon>
        <taxon>Embryophyta</taxon>
        <taxon>Tracheophyta</taxon>
        <taxon>Spermatophyta</taxon>
        <taxon>Magnoliopsida</taxon>
        <taxon>eudicotyledons</taxon>
        <taxon>Gunneridae</taxon>
        <taxon>Pentapetalae</taxon>
        <taxon>rosids</taxon>
        <taxon>fabids</taxon>
        <taxon>Fagales</taxon>
        <taxon>Fagaceae</taxon>
        <taxon>Quercus</taxon>
    </lineage>
</organism>
<dbReference type="FunFam" id="3.30.200.20:FF:000432">
    <property type="entry name" value="LRR receptor-like serine/threonine-protein kinase EFR"/>
    <property type="match status" value="1"/>
</dbReference>
<dbReference type="InterPro" id="IPR013210">
    <property type="entry name" value="LRR_N_plant-typ"/>
</dbReference>
<feature type="binding site" evidence="23">
    <location>
        <position position="857"/>
    </location>
    <ligand>
        <name>ATP</name>
        <dbReference type="ChEBI" id="CHEBI:30616"/>
    </ligand>
</feature>
<dbReference type="FunFam" id="3.80.10.10:FF:000288">
    <property type="entry name" value="LRR receptor-like serine/threonine-protein kinase EFR"/>
    <property type="match status" value="1"/>
</dbReference>
<evidence type="ECO:0000256" key="18">
    <source>
        <dbReference type="ARBA" id="ARBA00023136"/>
    </source>
</evidence>
<evidence type="ECO:0000256" key="24">
    <source>
        <dbReference type="SAM" id="Phobius"/>
    </source>
</evidence>
<dbReference type="SUPFAM" id="SSF52047">
    <property type="entry name" value="RNI-like"/>
    <property type="match status" value="1"/>
</dbReference>
<keyword evidence="12" id="KW-0732">Signal</keyword>
<dbReference type="SUPFAM" id="SSF56112">
    <property type="entry name" value="Protein kinase-like (PK-like)"/>
    <property type="match status" value="1"/>
</dbReference>
<evidence type="ECO:0000256" key="4">
    <source>
        <dbReference type="ARBA" id="ARBA00009592"/>
    </source>
</evidence>
<dbReference type="GO" id="GO:0005886">
    <property type="term" value="C:plasma membrane"/>
    <property type="evidence" value="ECO:0007669"/>
    <property type="project" value="UniProtKB-SubCell"/>
</dbReference>
<dbReference type="InParanoid" id="A0A7N2M5Z8"/>
<evidence type="ECO:0000256" key="12">
    <source>
        <dbReference type="ARBA" id="ARBA00022729"/>
    </source>
</evidence>
<keyword evidence="8" id="KW-0597">Phosphoprotein</keyword>
<dbReference type="GO" id="GO:0005524">
    <property type="term" value="F:ATP binding"/>
    <property type="evidence" value="ECO:0007669"/>
    <property type="project" value="UniProtKB-UniRule"/>
</dbReference>
<dbReference type="FunFam" id="3.80.10.10:FF:001158">
    <property type="entry name" value="Leucine-rich repeat protein kinase family protein"/>
    <property type="match status" value="1"/>
</dbReference>
<evidence type="ECO:0000256" key="8">
    <source>
        <dbReference type="ARBA" id="ARBA00022553"/>
    </source>
</evidence>
<keyword evidence="9" id="KW-0433">Leucine-rich repeat</keyword>
<keyword evidence="10" id="KW-0808">Transferase</keyword>
<dbReference type="GO" id="GO:0008299">
    <property type="term" value="P:isoprenoid biosynthetic process"/>
    <property type="evidence" value="ECO:0007669"/>
    <property type="project" value="InterPro"/>
</dbReference>
<dbReference type="InterPro" id="IPR008271">
    <property type="entry name" value="Ser/Thr_kinase_AS"/>
</dbReference>
<dbReference type="Pfam" id="PF00348">
    <property type="entry name" value="polyprenyl_synt"/>
    <property type="match status" value="1"/>
</dbReference>
<feature type="transmembrane region" description="Helical" evidence="24">
    <location>
        <begin position="767"/>
        <end position="790"/>
    </location>
</feature>
<dbReference type="EC" id="2.7.11.1" evidence="5"/>
<reference evidence="26 27" key="1">
    <citation type="journal article" date="2016" name="G3 (Bethesda)">
        <title>First Draft Assembly and Annotation of the Genome of a California Endemic Oak Quercus lobata Nee (Fagaceae).</title>
        <authorList>
            <person name="Sork V.L."/>
            <person name="Fitz-Gibbon S.T."/>
            <person name="Puiu D."/>
            <person name="Crepeau M."/>
            <person name="Gugger P.F."/>
            <person name="Sherman R."/>
            <person name="Stevens K."/>
            <person name="Langley C.H."/>
            <person name="Pellegrini M."/>
            <person name="Salzberg S.L."/>
        </authorList>
    </citation>
    <scope>NUCLEOTIDE SEQUENCE [LARGE SCALE GENOMIC DNA]</scope>
    <source>
        <strain evidence="26 27">cv. SW786</strain>
    </source>
</reference>
<dbReference type="Gene3D" id="1.10.510.10">
    <property type="entry name" value="Transferase(Phosphotransferase) domain 1"/>
    <property type="match status" value="1"/>
</dbReference>
<comment type="similarity">
    <text evidence="4">Belongs to the RLP family.</text>
</comment>
<evidence type="ECO:0000256" key="23">
    <source>
        <dbReference type="PROSITE-ProRule" id="PRU10141"/>
    </source>
</evidence>
<dbReference type="Pfam" id="PF08263">
    <property type="entry name" value="LRRNT_2"/>
    <property type="match status" value="1"/>
</dbReference>
<comment type="similarity">
    <text evidence="2">Belongs to the FPP/GGPP synthase family.</text>
</comment>
<dbReference type="SMART" id="SM00365">
    <property type="entry name" value="LRR_SD22"/>
    <property type="match status" value="4"/>
</dbReference>
<keyword evidence="16 23" id="KW-0067">ATP-binding</keyword>
<dbReference type="GO" id="GO:0004659">
    <property type="term" value="F:prenyltransferase activity"/>
    <property type="evidence" value="ECO:0007669"/>
    <property type="project" value="InterPro"/>
</dbReference>
<dbReference type="FunFam" id="1.10.510.10:FF:000358">
    <property type="entry name" value="Putative leucine-rich repeat receptor-like serine/threonine-protein kinase"/>
    <property type="match status" value="1"/>
</dbReference>
<dbReference type="InterPro" id="IPR011009">
    <property type="entry name" value="Kinase-like_dom_sf"/>
</dbReference>
<evidence type="ECO:0000256" key="2">
    <source>
        <dbReference type="ARBA" id="ARBA00006706"/>
    </source>
</evidence>
<evidence type="ECO:0000313" key="27">
    <source>
        <dbReference type="Proteomes" id="UP000594261"/>
    </source>
</evidence>
<sequence length="1162" mass="128383">MRYSLLAGGKRVRPMLCIAACELVGGTESIAMPAACAVEMIHTMSLIHDDLPCMDNDDLHRGKPTNHKVFGEDVAVLAGDALLAFAFEHIAVSTKANPVLRVYPSLQTCNPNRMMLSSLRYQWVLLIFFRGILFLCMSSCLKSATVPAFANETDHLALLDFKNRITKDPLQIMSSWNGSTHFCNWLGVTCSPSSKRVMVLNLTAKKLTGSIPPSIGNLTYLTRISLGNNNFYGEIPQEVGRLHHLQLLGLNSNSIGGKVPTNLSYCTQLRVLNATYNNLIGQIPDHLSSLSKLVYLYLGVNNLTGNIPAWIGNFSSLYGLGLSRNNFQGSIPSELGRLPRLGFFQLAENYLSGTIPPLIFNISSIYYFSVAKNQLHGSLPPDLGLTLPNLQIFYCTYNNFTGPIPASLSNASQLMHLSFGDNCLTGTVPQSLASLQSLVRLYFSQNKLGYGKDEDLNFLSFLANCTSLEGLALNNNYFGGVLPSSVANLSTQLQLLTLGGNMIHGDIPIGIGNLVNLEVLVLEDNYLGGTLPHVIGKLQNLTELYLGYNKIFGPIPSSLGNLKKLTELYMEGNRFEGRIPPSLGNCQNLLLLDLSHNNLSGTIPKKVMGLSSLSIFLDLSYNFLTGALPFEVGNLIHLVKLDLSKNRLSGKIPTTLETCVGLEHLYLDNNSFEGAIPRSLKNLRGLEDIDLSCNKLSGNIPKYLSKLVSLKHLNLSYNDFEGEVPSEGIFANASTISVFGNDKLCGGVPELHLSSCSSKHPKFYGKLLALGIIIPVTCIIIFVLLLMYFFPTCSIMKNLREGALSKSSFEDWQFPISYAELLESTNGFSENNLIGSGSFGSVYKGVLSRNGAIVAIKVLNLQQQEASTSFINECNALRSIRHRNLLKIFSACSSIDHKGNDFKSLIFEFMCNGSLDQWLHPKNDERHQRNKLSFIQRLNIAIDVAYALEYLHQHCQTPIVHCDIKPSNILLDEDMVAHVGDFGLVRFLFEASNNPSKTQTLSVGLKGSIGYIPPEYGMGGQISTLGDIFSYGILLLEMFTRKKPIDEMFIDGLSIHRFTSMALPEHVMDIVDPSMFFEEDGEDVGDERNEDDIEDRAIIEEVPHLNVSSRIKDCLISVFEIGLSCSTTSYDERMPTNVVVNEMNAIRDTYLKFKKGNRRRMN</sequence>
<dbReference type="EnsemblPlants" id="QL07p035592:mrna">
    <property type="protein sequence ID" value="QL07p035592:mrna"/>
    <property type="gene ID" value="QL07p035592"/>
</dbReference>
<dbReference type="OMA" id="KYHTEIM"/>
<dbReference type="SMART" id="SM00369">
    <property type="entry name" value="LRR_TYP"/>
    <property type="match status" value="6"/>
</dbReference>
<comment type="subcellular location">
    <subcellularLocation>
        <location evidence="1">Cell membrane</location>
        <topology evidence="1">Single-pass type I membrane protein</topology>
    </subcellularLocation>
</comment>